<feature type="transmembrane region" description="Helical" evidence="1">
    <location>
        <begin position="106"/>
        <end position="130"/>
    </location>
</feature>
<protein>
    <submittedName>
        <fullName evidence="2">Uncharacterized protein</fullName>
    </submittedName>
</protein>
<comment type="caution">
    <text evidence="2">The sequence shown here is derived from an EMBL/GenBank/DDBJ whole genome shotgun (WGS) entry which is preliminary data.</text>
</comment>
<keyword evidence="1" id="KW-0472">Membrane</keyword>
<evidence type="ECO:0000256" key="1">
    <source>
        <dbReference type="SAM" id="Phobius"/>
    </source>
</evidence>
<gene>
    <name evidence="2" type="ORF">M9Y10_033690</name>
</gene>
<sequence length="215" mass="24334">MHKTTLFRRCAITGSFFCISHLIFGPIVYFFIIGISTKATLALFCAFIFIIISIVFFIIGCQQFCSLQENQVPYLISTGVLSLFASISCFYINTNWLASKNIVNRIPFYLLIIASLYLTFTCTLVAFFNFLNSNDVSPLFQIHGTVLGKFVCDLLTSLILSFIFSFTYSDSTKHTNLTAFILFSTLPCSFYTMIGCLLECYSQNIYEIIEPSAQM</sequence>
<accession>A0ABR2KCZ6</accession>
<name>A0ABR2KCZ6_9EUKA</name>
<organism evidence="2 3">
    <name type="scientific">Tritrichomonas musculus</name>
    <dbReference type="NCBI Taxonomy" id="1915356"/>
    <lineage>
        <taxon>Eukaryota</taxon>
        <taxon>Metamonada</taxon>
        <taxon>Parabasalia</taxon>
        <taxon>Tritrichomonadida</taxon>
        <taxon>Tritrichomonadidae</taxon>
        <taxon>Tritrichomonas</taxon>
    </lineage>
</organism>
<feature type="transmembrane region" description="Helical" evidence="1">
    <location>
        <begin position="72"/>
        <end position="94"/>
    </location>
</feature>
<reference evidence="2 3" key="1">
    <citation type="submission" date="2024-04" db="EMBL/GenBank/DDBJ databases">
        <title>Tritrichomonas musculus Genome.</title>
        <authorList>
            <person name="Alves-Ferreira E."/>
            <person name="Grigg M."/>
            <person name="Lorenzi H."/>
            <person name="Galac M."/>
        </authorList>
    </citation>
    <scope>NUCLEOTIDE SEQUENCE [LARGE SCALE GENOMIC DNA]</scope>
    <source>
        <strain evidence="2 3">EAF2021</strain>
    </source>
</reference>
<proteinExistence type="predicted"/>
<feature type="transmembrane region" description="Helical" evidence="1">
    <location>
        <begin position="150"/>
        <end position="168"/>
    </location>
</feature>
<keyword evidence="1" id="KW-0812">Transmembrane</keyword>
<feature type="transmembrane region" description="Helical" evidence="1">
    <location>
        <begin position="12"/>
        <end position="35"/>
    </location>
</feature>
<keyword evidence="3" id="KW-1185">Reference proteome</keyword>
<dbReference type="EMBL" id="JAPFFF010000005">
    <property type="protein sequence ID" value="KAK8888949.1"/>
    <property type="molecule type" value="Genomic_DNA"/>
</dbReference>
<evidence type="ECO:0000313" key="2">
    <source>
        <dbReference type="EMBL" id="KAK8888949.1"/>
    </source>
</evidence>
<keyword evidence="1" id="KW-1133">Transmembrane helix</keyword>
<evidence type="ECO:0000313" key="3">
    <source>
        <dbReference type="Proteomes" id="UP001470230"/>
    </source>
</evidence>
<dbReference type="Proteomes" id="UP001470230">
    <property type="component" value="Unassembled WGS sequence"/>
</dbReference>
<feature type="transmembrane region" description="Helical" evidence="1">
    <location>
        <begin position="41"/>
        <end position="60"/>
    </location>
</feature>
<feature type="transmembrane region" description="Helical" evidence="1">
    <location>
        <begin position="180"/>
        <end position="198"/>
    </location>
</feature>